<keyword evidence="3" id="KW-1185">Reference proteome</keyword>
<dbReference type="EMBL" id="CM016552">
    <property type="protein sequence ID" value="TKW41654.1"/>
    <property type="molecule type" value="Genomic_DNA"/>
</dbReference>
<feature type="region of interest" description="Disordered" evidence="1">
    <location>
        <begin position="206"/>
        <end position="231"/>
    </location>
</feature>
<dbReference type="AlphaFoldDB" id="A0A4U6WHP4"/>
<evidence type="ECO:0000313" key="2">
    <source>
        <dbReference type="EMBL" id="TKW41654.1"/>
    </source>
</evidence>
<sequence>MAGHHRLAPLLPPPSPSRLTPPPSPMPRRPPALPRPTPQRASPAVLRPAPAVTGHLPCPRPTPSVPAVASRGSSTPPRRRSRPPSRRSTPSGSSSRPPRLRRPWSGTAPASCRRPPPHPAASLCLAPQGPSAAFLRLAPLRLSSSAVGHADRTAGRWSDSSPRLRLGNYGSAERVSPQTSSAASSIEENIAAAFSGCFFDQVAASFPSPGNENRPPSLLKENENKSAEDLDKQVSEDLDDVIYENVIHPLRWHQAINPNSRLP</sequence>
<feature type="region of interest" description="Disordered" evidence="1">
    <location>
        <begin position="1"/>
        <end position="126"/>
    </location>
</feature>
<feature type="compositionally biased region" description="Basic and acidic residues" evidence="1">
    <location>
        <begin position="220"/>
        <end position="231"/>
    </location>
</feature>
<name>A0A4U6WHP4_SETVI</name>
<protein>
    <submittedName>
        <fullName evidence="2">Uncharacterized protein</fullName>
    </submittedName>
</protein>
<dbReference type="PRINTS" id="PR01217">
    <property type="entry name" value="PRICHEXTENSN"/>
</dbReference>
<accession>A0A4U6WHP4</accession>
<dbReference type="Proteomes" id="UP000298652">
    <property type="component" value="Chromosome 1"/>
</dbReference>
<gene>
    <name evidence="2" type="ORF">SEVIR_1G331300v2</name>
</gene>
<evidence type="ECO:0000256" key="1">
    <source>
        <dbReference type="SAM" id="MobiDB-lite"/>
    </source>
</evidence>
<evidence type="ECO:0000313" key="3">
    <source>
        <dbReference type="Proteomes" id="UP000298652"/>
    </source>
</evidence>
<dbReference type="Gramene" id="TKW41654">
    <property type="protein sequence ID" value="TKW41654"/>
    <property type="gene ID" value="SEVIR_1G331300v2"/>
</dbReference>
<feature type="compositionally biased region" description="Pro residues" evidence="1">
    <location>
        <begin position="10"/>
        <end position="37"/>
    </location>
</feature>
<feature type="compositionally biased region" description="Low complexity" evidence="1">
    <location>
        <begin position="86"/>
        <end position="97"/>
    </location>
</feature>
<reference evidence="2" key="1">
    <citation type="submission" date="2019-03" db="EMBL/GenBank/DDBJ databases">
        <title>WGS assembly of Setaria viridis.</title>
        <authorList>
            <person name="Huang P."/>
            <person name="Jenkins J."/>
            <person name="Grimwood J."/>
            <person name="Barry K."/>
            <person name="Healey A."/>
            <person name="Mamidi S."/>
            <person name="Sreedasyam A."/>
            <person name="Shu S."/>
            <person name="Feldman M."/>
            <person name="Wu J."/>
            <person name="Yu Y."/>
            <person name="Chen C."/>
            <person name="Johnson J."/>
            <person name="Rokhsar D."/>
            <person name="Baxter I."/>
            <person name="Schmutz J."/>
            <person name="Brutnell T."/>
            <person name="Kellogg E."/>
        </authorList>
    </citation>
    <scope>NUCLEOTIDE SEQUENCE [LARGE SCALE GENOMIC DNA]</scope>
</reference>
<proteinExistence type="predicted"/>
<organism evidence="2 3">
    <name type="scientific">Setaria viridis</name>
    <name type="common">Green bristlegrass</name>
    <name type="synonym">Setaria italica subsp. viridis</name>
    <dbReference type="NCBI Taxonomy" id="4556"/>
    <lineage>
        <taxon>Eukaryota</taxon>
        <taxon>Viridiplantae</taxon>
        <taxon>Streptophyta</taxon>
        <taxon>Embryophyta</taxon>
        <taxon>Tracheophyta</taxon>
        <taxon>Spermatophyta</taxon>
        <taxon>Magnoliopsida</taxon>
        <taxon>Liliopsida</taxon>
        <taxon>Poales</taxon>
        <taxon>Poaceae</taxon>
        <taxon>PACMAD clade</taxon>
        <taxon>Panicoideae</taxon>
        <taxon>Panicodae</taxon>
        <taxon>Paniceae</taxon>
        <taxon>Cenchrinae</taxon>
        <taxon>Setaria</taxon>
    </lineage>
</organism>